<comment type="caution">
    <text evidence="1">The sequence shown here is derived from an EMBL/GenBank/DDBJ whole genome shotgun (WGS) entry which is preliminary data.</text>
</comment>
<organism evidence="1 2">
    <name type="scientific">Streptomyces termitum</name>
    <dbReference type="NCBI Taxonomy" id="67368"/>
    <lineage>
        <taxon>Bacteria</taxon>
        <taxon>Bacillati</taxon>
        <taxon>Actinomycetota</taxon>
        <taxon>Actinomycetes</taxon>
        <taxon>Kitasatosporales</taxon>
        <taxon>Streptomycetaceae</taxon>
        <taxon>Streptomyces</taxon>
    </lineage>
</organism>
<dbReference type="AlphaFoldDB" id="A0A918T730"/>
<reference evidence="1" key="2">
    <citation type="submission" date="2020-09" db="EMBL/GenBank/DDBJ databases">
        <authorList>
            <person name="Sun Q."/>
            <person name="Ohkuma M."/>
        </authorList>
    </citation>
    <scope>NUCLEOTIDE SEQUENCE</scope>
    <source>
        <strain evidence="1">JCM 4518</strain>
    </source>
</reference>
<evidence type="ECO:0000313" key="1">
    <source>
        <dbReference type="EMBL" id="GHA93276.1"/>
    </source>
</evidence>
<gene>
    <name evidence="1" type="ORF">GCM10010305_41280</name>
</gene>
<dbReference type="InterPro" id="IPR011990">
    <property type="entry name" value="TPR-like_helical_dom_sf"/>
</dbReference>
<accession>A0A918T730</accession>
<dbReference type="EMBL" id="BMUL01000010">
    <property type="protein sequence ID" value="GHA93276.1"/>
    <property type="molecule type" value="Genomic_DNA"/>
</dbReference>
<dbReference type="RefSeq" id="WP_189979501.1">
    <property type="nucleotide sequence ID" value="NZ_BMUL01000010.1"/>
</dbReference>
<protein>
    <submittedName>
        <fullName evidence="1">Uncharacterized protein</fullName>
    </submittedName>
</protein>
<name>A0A918T730_9ACTN</name>
<sequence>MAEESHETLLRFLSRKRRIEPYALFLPLFEQTARRLGEQAGDHRLCQETISSRQWTRWLQGQAAPQPYGRAVLEEIFGHPVAHLLAPQSEQRQKEERPLSAAQYPHILEEDLLMTAHAAGMHAGDAASSSLTPESIDLLRSQVSTLARAYHQKPASEIFVKARRVRETIEQRMPLTHRPDQTTDLLLLAGQSCALLASAAFDLGSREAAEALTRAAIAYARPIDHTPLIAWCGGNLALLAYWDGRPTEALGHVEAVRDLATSGTAKLRLHSIAARTYGHLGDSGGVRAELAAADQVDMSIRDDHHDEIGGEFGFSPERAAMSAGSSWLLVQDGAKAVEASTRALALARGRSGPQRSPKVEMEASADLALAQLLSRDFESAVTALGPVFDLPPEKRVDGLLSRLRGVRSQLAAPELRGRREAAELARHIEGFGRDSARSMLPGAPSTAIGG</sequence>
<dbReference type="Gene3D" id="1.25.40.10">
    <property type="entry name" value="Tetratricopeptide repeat domain"/>
    <property type="match status" value="1"/>
</dbReference>
<reference evidence="1" key="1">
    <citation type="journal article" date="2014" name="Int. J. Syst. Evol. Microbiol.">
        <title>Complete genome sequence of Corynebacterium casei LMG S-19264T (=DSM 44701T), isolated from a smear-ripened cheese.</title>
        <authorList>
            <consortium name="US DOE Joint Genome Institute (JGI-PGF)"/>
            <person name="Walter F."/>
            <person name="Albersmeier A."/>
            <person name="Kalinowski J."/>
            <person name="Ruckert C."/>
        </authorList>
    </citation>
    <scope>NUCLEOTIDE SEQUENCE</scope>
    <source>
        <strain evidence="1">JCM 4518</strain>
    </source>
</reference>
<dbReference type="SUPFAM" id="SSF48452">
    <property type="entry name" value="TPR-like"/>
    <property type="match status" value="1"/>
</dbReference>
<keyword evidence="2" id="KW-1185">Reference proteome</keyword>
<proteinExistence type="predicted"/>
<dbReference type="Proteomes" id="UP000644020">
    <property type="component" value="Unassembled WGS sequence"/>
</dbReference>
<evidence type="ECO:0000313" key="2">
    <source>
        <dbReference type="Proteomes" id="UP000644020"/>
    </source>
</evidence>